<accession>A0A835VPP8</accession>
<feature type="compositionally biased region" description="Low complexity" evidence="7">
    <location>
        <begin position="1444"/>
        <end position="1458"/>
    </location>
</feature>
<dbReference type="Pfam" id="PF00082">
    <property type="entry name" value="Peptidase_S8"/>
    <property type="match status" value="1"/>
</dbReference>
<proteinExistence type="inferred from homology"/>
<evidence type="ECO:0000259" key="9">
    <source>
        <dbReference type="Pfam" id="PF00082"/>
    </source>
</evidence>
<keyword evidence="8" id="KW-0812">Transmembrane</keyword>
<dbReference type="PANTHER" id="PTHR43399:SF4">
    <property type="entry name" value="CELL WALL-ASSOCIATED PROTEASE"/>
    <property type="match status" value="1"/>
</dbReference>
<keyword evidence="4 6" id="KW-0720">Serine protease</keyword>
<feature type="active site" description="Charge relay system" evidence="5 6">
    <location>
        <position position="900"/>
    </location>
</feature>
<dbReference type="InterPro" id="IPR008979">
    <property type="entry name" value="Galactose-bd-like_sf"/>
</dbReference>
<dbReference type="Proteomes" id="UP000650467">
    <property type="component" value="Unassembled WGS sequence"/>
</dbReference>
<gene>
    <name evidence="11" type="ORF">HXX76_014329</name>
</gene>
<feature type="active site" description="Charge relay system" evidence="5 6">
    <location>
        <position position="529"/>
    </location>
</feature>
<evidence type="ECO:0000313" key="12">
    <source>
        <dbReference type="Proteomes" id="UP000650467"/>
    </source>
</evidence>
<evidence type="ECO:0008006" key="13">
    <source>
        <dbReference type="Google" id="ProtNLM"/>
    </source>
</evidence>
<keyword evidence="8" id="KW-1133">Transmembrane helix</keyword>
<evidence type="ECO:0000256" key="2">
    <source>
        <dbReference type="ARBA" id="ARBA00022670"/>
    </source>
</evidence>
<dbReference type="Gene3D" id="2.60.120.380">
    <property type="match status" value="1"/>
</dbReference>
<dbReference type="InterPro" id="IPR036852">
    <property type="entry name" value="Peptidase_S8/S53_dom_sf"/>
</dbReference>
<feature type="region of interest" description="Disordered" evidence="7">
    <location>
        <begin position="1444"/>
        <end position="1488"/>
    </location>
</feature>
<evidence type="ECO:0000256" key="1">
    <source>
        <dbReference type="ARBA" id="ARBA00011073"/>
    </source>
</evidence>
<dbReference type="PROSITE" id="PS00138">
    <property type="entry name" value="SUBTILASE_SER"/>
    <property type="match status" value="1"/>
</dbReference>
<dbReference type="PROSITE" id="PS51892">
    <property type="entry name" value="SUBTILASE"/>
    <property type="match status" value="1"/>
</dbReference>
<dbReference type="GO" id="GO:0006508">
    <property type="term" value="P:proteolysis"/>
    <property type="evidence" value="ECO:0007669"/>
    <property type="project" value="UniProtKB-KW"/>
</dbReference>
<comment type="similarity">
    <text evidence="1 6">Belongs to the peptidase S8 family.</text>
</comment>
<evidence type="ECO:0000256" key="6">
    <source>
        <dbReference type="PROSITE-ProRule" id="PRU01240"/>
    </source>
</evidence>
<dbReference type="OrthoDB" id="545077at2759"/>
<dbReference type="InterPro" id="IPR003137">
    <property type="entry name" value="PA_domain"/>
</dbReference>
<feature type="domain" description="Peptidase S8/S53" evidence="9">
    <location>
        <begin position="454"/>
        <end position="977"/>
    </location>
</feature>
<keyword evidence="2 6" id="KW-0645">Protease</keyword>
<organism evidence="11 12">
    <name type="scientific">Chlamydomonas incerta</name>
    <dbReference type="NCBI Taxonomy" id="51695"/>
    <lineage>
        <taxon>Eukaryota</taxon>
        <taxon>Viridiplantae</taxon>
        <taxon>Chlorophyta</taxon>
        <taxon>core chlorophytes</taxon>
        <taxon>Chlorophyceae</taxon>
        <taxon>CS clade</taxon>
        <taxon>Chlamydomonadales</taxon>
        <taxon>Chlamydomonadaceae</taxon>
        <taxon>Chlamydomonas</taxon>
    </lineage>
</organism>
<dbReference type="PRINTS" id="PR00723">
    <property type="entry name" value="SUBTILISIN"/>
</dbReference>
<dbReference type="Gene3D" id="3.40.50.200">
    <property type="entry name" value="Peptidase S8/S53 domain"/>
    <property type="match status" value="2"/>
</dbReference>
<dbReference type="PROSITE" id="PS00137">
    <property type="entry name" value="SUBTILASE_HIS"/>
    <property type="match status" value="1"/>
</dbReference>
<keyword evidence="8" id="KW-0472">Membrane</keyword>
<dbReference type="Pfam" id="PF02225">
    <property type="entry name" value="PA"/>
    <property type="match status" value="1"/>
</dbReference>
<feature type="active site" description="Charge relay system" evidence="5 6">
    <location>
        <position position="463"/>
    </location>
</feature>
<keyword evidence="3 6" id="KW-0378">Hydrolase</keyword>
<dbReference type="InterPro" id="IPR000209">
    <property type="entry name" value="Peptidase_S8/S53_dom"/>
</dbReference>
<evidence type="ECO:0000256" key="4">
    <source>
        <dbReference type="ARBA" id="ARBA00022825"/>
    </source>
</evidence>
<feature type="compositionally biased region" description="Low complexity" evidence="7">
    <location>
        <begin position="216"/>
        <end position="226"/>
    </location>
</feature>
<feature type="region of interest" description="Disordered" evidence="7">
    <location>
        <begin position="216"/>
        <end position="235"/>
    </location>
</feature>
<feature type="region of interest" description="Disordered" evidence="7">
    <location>
        <begin position="240"/>
        <end position="259"/>
    </location>
</feature>
<dbReference type="GO" id="GO:0004252">
    <property type="term" value="F:serine-type endopeptidase activity"/>
    <property type="evidence" value="ECO:0007669"/>
    <property type="project" value="UniProtKB-UniRule"/>
</dbReference>
<reference evidence="11" key="1">
    <citation type="journal article" date="2020" name="bioRxiv">
        <title>Comparative genomics of Chlamydomonas.</title>
        <authorList>
            <person name="Craig R.J."/>
            <person name="Hasan A.R."/>
            <person name="Ness R.W."/>
            <person name="Keightley P.D."/>
        </authorList>
    </citation>
    <scope>NUCLEOTIDE SEQUENCE</scope>
    <source>
        <strain evidence="11">SAG 7.73</strain>
    </source>
</reference>
<dbReference type="PROSITE" id="PS50231">
    <property type="entry name" value="RICIN_B_LECTIN"/>
    <property type="match status" value="1"/>
</dbReference>
<keyword evidence="12" id="KW-1185">Reference proteome</keyword>
<protein>
    <recommendedName>
        <fullName evidence="13">Peptidase S8/S53 domain-containing protein</fullName>
    </recommendedName>
</protein>
<dbReference type="InterPro" id="IPR034058">
    <property type="entry name" value="TagA/B/C/D_pept_dom"/>
</dbReference>
<evidence type="ECO:0000256" key="3">
    <source>
        <dbReference type="ARBA" id="ARBA00022801"/>
    </source>
</evidence>
<evidence type="ECO:0000256" key="8">
    <source>
        <dbReference type="SAM" id="Phobius"/>
    </source>
</evidence>
<dbReference type="PANTHER" id="PTHR43399">
    <property type="entry name" value="SUBTILISIN-RELATED"/>
    <property type="match status" value="1"/>
</dbReference>
<feature type="domain" description="PA" evidence="10">
    <location>
        <begin position="725"/>
        <end position="778"/>
    </location>
</feature>
<evidence type="ECO:0000259" key="10">
    <source>
        <dbReference type="Pfam" id="PF02225"/>
    </source>
</evidence>
<name>A0A835VPP8_CHLIN</name>
<dbReference type="SUPFAM" id="SSF52743">
    <property type="entry name" value="Subtilisin-like"/>
    <property type="match status" value="1"/>
</dbReference>
<feature type="transmembrane region" description="Helical" evidence="8">
    <location>
        <begin position="1498"/>
        <end position="1520"/>
    </location>
</feature>
<evidence type="ECO:0000313" key="11">
    <source>
        <dbReference type="EMBL" id="KAG2424602.1"/>
    </source>
</evidence>
<dbReference type="EMBL" id="JAEHOC010000063">
    <property type="protein sequence ID" value="KAG2424602.1"/>
    <property type="molecule type" value="Genomic_DNA"/>
</dbReference>
<dbReference type="InterPro" id="IPR022398">
    <property type="entry name" value="Peptidase_S8_His-AS"/>
</dbReference>
<evidence type="ECO:0000256" key="5">
    <source>
        <dbReference type="PIRSR" id="PIRSR615500-1"/>
    </source>
</evidence>
<comment type="caution">
    <text evidence="11">The sequence shown here is derived from an EMBL/GenBank/DDBJ whole genome shotgun (WGS) entry which is preliminary data.</text>
</comment>
<sequence length="1551" mass="162092">MQWLLYSACPSRPGYVVLPDTNWIKTTSSVEGQSVGAAAAEAQCNADPSCVAWNNFAYWVRSGVRSYFRYPGLCTYVKSGSWGNGVCSCQQPTYTLGSSQLNVGYAQGQQASGGGLRTAPRDGIAFRSPSSLDVQEAGGVSSADADESFTLYLVAFQRGSVQSLRRDLGAGGVTVVDYVPDDLLIVLGSRGAVMQAAQRNQALVAPYNPELRVSPEAAAAVQATQPARRRRDQRRRRALASLNLDQKGSGGAEDGDSVEYEGADTAYGDQQALRNVPTWKSHGAREWRHNLLIATAAAANSGPNFSHMRRLMPATAAVDAPGAPTLYAFDAALVLGLDAAQVQEVKGQWPLDLAAALGRADAETDPCWPRAITHGVAGGTATPTLRVYVCAEDVPDSIAWLSSRPTVTWVWPATKHTPTNAYAGWILQTGDITDAQAANPTAEVRPYWAAGLQGQNIIVGVGDTGLDLGHCSFLDPVYTPASLKALLQRNTSVPGSPLRWYLPQHRKVVQYVIHPEADESYFGDYAKGHGTHVCGSIAGGTAPTASGSAAAVDVQTGGAPLARLSFYDLSKGEGDFVIPWPVDTQLLPYHLSAGAYQSSDSWGPAGSVAVLYDRECVGYDAFLWSHPEFISAVANGNDGENAMMGTAASPANAKNVLAVGASHNAHPNNNESPEDGLLFRFEDSLGSTQQVAVFPDGEGRGLSRYNAFQDIATQGPISIVLASPNVSACSPLSTAVTWAGKIVLIDLGAAGTCSLATRVANVQARGAAGLLMSLYANGNSPDLRPKEDSRFDPDSVTTTLALARLPRVQGQWMMSALKTAGNRNARLQYIGDYAAEGYNVGIESVASFSSIGPTLDGRIKPDVVAPGYWVESAKAKKYASSSLATPDTCGTGAYLMAGTSMATPLVSGHVALVRQYFREGFYPSGAKTGVTHSAPFDPSGMLIKALVIGGAKSLQGGFALGAGNPLRAGPDGYQGWGRLNLAGTLPLRDVSGAAFRVQVADMGTIQQGQQVVLAGLKATGTGPVYATLVWYDFPAPQNAKKTLINDLDLSYSINEGALQTIRPDSVNTVERAELTDLDDGARLSFTVNGTSINHQLMDSAPGRDTHLPQRWALAVVGHFTGLLQTHLNPAFVRPQYIANIETTTSTSVLLSPLSSSGGLCVYAQGGSVSLSSTCTLPDTGNTLVLEPDVAADEAPFYRIRNSGGACLTFGSATTGAVAGFSACIIGGGSDGQRFGFFQADNAVTSYQVVPKLALGVGDSSTRRCVAPAAPAAAGKALILAACSEDDDNQLFQVWVSPDAMSITLSWAPDSATGSSGSDDADLYNLNLYVRWINAAGVLKQLGYASRTEENGDGRYTGDNIEKVRNSESVVWPAATQPDAATYEVCAEPAASFMAGPTLTLTLTVRWLGEVAFTHSTTFDTMQQYACEEGWPGYEQDLALQQVQAAGGSGGSMQQADAGTGTVAPDTSSNSSGGAAPSTAVSNSAGSSASHQSPSVSTIVAAAVGGVVGVAVLALAVLGVVRWRRAVLSQRARVTPMPVLAGGGNSGRDSVI</sequence>
<dbReference type="InterPro" id="IPR023828">
    <property type="entry name" value="Peptidase_S8_Ser-AS"/>
</dbReference>
<feature type="compositionally biased region" description="Low complexity" evidence="7">
    <location>
        <begin position="1477"/>
        <end position="1488"/>
    </location>
</feature>
<evidence type="ECO:0000256" key="7">
    <source>
        <dbReference type="SAM" id="MobiDB-lite"/>
    </source>
</evidence>
<dbReference type="InterPro" id="IPR015500">
    <property type="entry name" value="Peptidase_S8_subtilisin-rel"/>
</dbReference>
<dbReference type="SUPFAM" id="SSF49785">
    <property type="entry name" value="Galactose-binding domain-like"/>
    <property type="match status" value="1"/>
</dbReference>
<dbReference type="CDD" id="cd04842">
    <property type="entry name" value="Peptidases_S8_Kp43_protease"/>
    <property type="match status" value="1"/>
</dbReference>
<dbReference type="InterPro" id="IPR051048">
    <property type="entry name" value="Peptidase_S8/S53_subtilisin"/>
</dbReference>